<reference evidence="1 2" key="1">
    <citation type="submission" date="2021-12" db="EMBL/GenBank/DDBJ databases">
        <title>Sinirhodobacter sp. WL0062 is a bacterium isolated from seawater.</title>
        <authorList>
            <person name="Wang L."/>
            <person name="He W."/>
            <person name="Zhang D.-F."/>
        </authorList>
    </citation>
    <scope>NUCLEOTIDE SEQUENCE [LARGE SCALE GENOMIC DNA]</scope>
    <source>
        <strain evidence="1 2">WL0062</strain>
    </source>
</reference>
<dbReference type="SUPFAM" id="SSF140736">
    <property type="entry name" value="Rv1873-like"/>
    <property type="match status" value="1"/>
</dbReference>
<comment type="caution">
    <text evidence="1">The sequence shown here is derived from an EMBL/GenBank/DDBJ whole genome shotgun (WGS) entry which is preliminary data.</text>
</comment>
<protein>
    <submittedName>
        <fullName evidence="1">DUF1810 domain-containing protein</fullName>
    </submittedName>
</protein>
<dbReference type="RefSeq" id="WP_233676014.1">
    <property type="nucleotide sequence ID" value="NZ_JAJUOS010000003.1"/>
</dbReference>
<dbReference type="Gene3D" id="1.25.40.380">
    <property type="entry name" value="Protein of unknown function DUF1810"/>
    <property type="match status" value="1"/>
</dbReference>
<proteinExistence type="predicted"/>
<dbReference type="Proteomes" id="UP001521181">
    <property type="component" value="Unassembled WGS sequence"/>
</dbReference>
<dbReference type="InterPro" id="IPR014937">
    <property type="entry name" value="DUF1810"/>
</dbReference>
<gene>
    <name evidence="1" type="ORF">LZA78_05960</name>
</gene>
<dbReference type="Pfam" id="PF08837">
    <property type="entry name" value="DUF1810"/>
    <property type="match status" value="1"/>
</dbReference>
<sequence length="142" mass="15888">MTQRFHAPQTRDYPLALRELRQGRKLTHWIWWIFPQLASLGRSARAVEYGLRDLDEARDYLADPLLRARLIEAAQAVLSHPGTPIEQIMGPVDALKLRSCATLFEAASPDAATRVPFTALIDTFYGGTRCPLTLAEIARSEG</sequence>
<dbReference type="EMBL" id="JAJUOS010000003">
    <property type="protein sequence ID" value="MCE5973019.1"/>
    <property type="molecule type" value="Genomic_DNA"/>
</dbReference>
<evidence type="ECO:0000313" key="1">
    <source>
        <dbReference type="EMBL" id="MCE5973019.1"/>
    </source>
</evidence>
<keyword evidence="2" id="KW-1185">Reference proteome</keyword>
<accession>A0ABS8YT31</accession>
<name>A0ABS8YT31_9RHOB</name>
<evidence type="ECO:0000313" key="2">
    <source>
        <dbReference type="Proteomes" id="UP001521181"/>
    </source>
</evidence>
<dbReference type="InterPro" id="IPR036287">
    <property type="entry name" value="Rv1873-like_sf"/>
</dbReference>
<organism evidence="1 2">
    <name type="scientific">Rhodobacter flavimaris</name>
    <dbReference type="NCBI Taxonomy" id="2907145"/>
    <lineage>
        <taxon>Bacteria</taxon>
        <taxon>Pseudomonadati</taxon>
        <taxon>Pseudomonadota</taxon>
        <taxon>Alphaproteobacteria</taxon>
        <taxon>Rhodobacterales</taxon>
        <taxon>Rhodobacter group</taxon>
        <taxon>Rhodobacter</taxon>
    </lineage>
</organism>